<evidence type="ECO:0000256" key="3">
    <source>
        <dbReference type="ARBA" id="ARBA00022989"/>
    </source>
</evidence>
<dbReference type="InterPro" id="IPR031968">
    <property type="entry name" value="VASt"/>
</dbReference>
<dbReference type="Pfam" id="PF16016">
    <property type="entry name" value="VASt"/>
    <property type="match status" value="1"/>
</dbReference>
<proteinExistence type="predicted"/>
<evidence type="ECO:0000256" key="1">
    <source>
        <dbReference type="ARBA" id="ARBA00004167"/>
    </source>
</evidence>
<dbReference type="PROSITE" id="PS51778">
    <property type="entry name" value="VAST"/>
    <property type="match status" value="1"/>
</dbReference>
<name>A0ABD3NA59_9STRA</name>
<evidence type="ECO:0000256" key="4">
    <source>
        <dbReference type="ARBA" id="ARBA00023136"/>
    </source>
</evidence>
<gene>
    <name evidence="6" type="ORF">ACHAWU_005304</name>
</gene>
<protein>
    <recommendedName>
        <fullName evidence="5">VASt domain-containing protein</fullName>
    </recommendedName>
</protein>
<evidence type="ECO:0000313" key="7">
    <source>
        <dbReference type="Proteomes" id="UP001530293"/>
    </source>
</evidence>
<comment type="caution">
    <text evidence="6">The sequence shown here is derived from an EMBL/GenBank/DDBJ whole genome shotgun (WGS) entry which is preliminary data.</text>
</comment>
<comment type="subcellular location">
    <subcellularLocation>
        <location evidence="1">Membrane</location>
        <topology evidence="1">Single-pass membrane protein</topology>
    </subcellularLocation>
</comment>
<dbReference type="GO" id="GO:0016020">
    <property type="term" value="C:membrane"/>
    <property type="evidence" value="ECO:0007669"/>
    <property type="project" value="UniProtKB-SubCell"/>
</dbReference>
<keyword evidence="7" id="KW-1185">Reference proteome</keyword>
<keyword evidence="4" id="KW-0472">Membrane</keyword>
<feature type="domain" description="VASt" evidence="5">
    <location>
        <begin position="215"/>
        <end position="387"/>
    </location>
</feature>
<evidence type="ECO:0000259" key="5">
    <source>
        <dbReference type="PROSITE" id="PS51778"/>
    </source>
</evidence>
<organism evidence="6 7">
    <name type="scientific">Discostella pseudostelligera</name>
    <dbReference type="NCBI Taxonomy" id="259834"/>
    <lineage>
        <taxon>Eukaryota</taxon>
        <taxon>Sar</taxon>
        <taxon>Stramenopiles</taxon>
        <taxon>Ochrophyta</taxon>
        <taxon>Bacillariophyta</taxon>
        <taxon>Coscinodiscophyceae</taxon>
        <taxon>Thalassiosirophycidae</taxon>
        <taxon>Stephanodiscales</taxon>
        <taxon>Stephanodiscaceae</taxon>
        <taxon>Discostella</taxon>
    </lineage>
</organism>
<evidence type="ECO:0000256" key="2">
    <source>
        <dbReference type="ARBA" id="ARBA00022692"/>
    </source>
</evidence>
<dbReference type="AlphaFoldDB" id="A0ABD3NA59"/>
<dbReference type="InterPro" id="IPR004182">
    <property type="entry name" value="GRAM"/>
</dbReference>
<dbReference type="EMBL" id="JALLBG020000013">
    <property type="protein sequence ID" value="KAL3772253.1"/>
    <property type="molecule type" value="Genomic_DNA"/>
</dbReference>
<sequence length="474" mass="53849">MSSPKTKVAAAPERTVMDQSSVLASVSKQAYTTEIVKALGGPTGDVVQDVTCSYHRQLGRCYISTDGLFFYSNLFGFERRIRINYDQILIIQKIRTTSLIVKTVDGEEYIFRSFEDREHLLKTIRRYHSNAEPEKCDVARTVTDDEDKREACDKSLDETDRDESMDTSIEIQGNISRNDEENDNDIDARFPIDDEIAENNGDNQWKKLLQCANQWESAIVNLKLACNSAQDFFDSFLRNDAANSLNVFLGDVLGDSNIVMNAWQKDIASGETEAISRTIHYEHKSGITMAKVKRQQTYQSCGDNRSCLKNVTSVTGIKGVPNGTFFLEDMWFIESADAGVILNVKFHVNFTKSTMLKSVIKNRATTEAREWYMKFNSFLRQKIHPSGPQEDAIIHPAKTHSNAVQILLSFGRQLFMSEETILYRHAPVILFLSLALIIYQLQLRVSVLESSVKELELRLFEVEQSQVIPTTEIL</sequence>
<keyword evidence="2" id="KW-0812">Transmembrane</keyword>
<dbReference type="Gene3D" id="2.30.29.30">
    <property type="entry name" value="Pleckstrin-homology domain (PH domain)/Phosphotyrosine-binding domain (PTB)"/>
    <property type="match status" value="1"/>
</dbReference>
<accession>A0ABD3NA59</accession>
<dbReference type="PANTHER" id="PTHR47666">
    <property type="entry name" value="PROTEIN VASCULAR ASSOCIATED DEATH 1, CHLOROPLASTIC"/>
    <property type="match status" value="1"/>
</dbReference>
<dbReference type="InterPro" id="IPR011993">
    <property type="entry name" value="PH-like_dom_sf"/>
</dbReference>
<evidence type="ECO:0000313" key="6">
    <source>
        <dbReference type="EMBL" id="KAL3772253.1"/>
    </source>
</evidence>
<keyword evidence="3" id="KW-1133">Transmembrane helix</keyword>
<dbReference type="Pfam" id="PF02893">
    <property type="entry name" value="GRAM"/>
    <property type="match status" value="1"/>
</dbReference>
<reference evidence="6 7" key="1">
    <citation type="submission" date="2024-10" db="EMBL/GenBank/DDBJ databases">
        <title>Updated reference genomes for cyclostephanoid diatoms.</title>
        <authorList>
            <person name="Roberts W.R."/>
            <person name="Alverson A.J."/>
        </authorList>
    </citation>
    <scope>NUCLEOTIDE SEQUENCE [LARGE SCALE GENOMIC DNA]</scope>
    <source>
        <strain evidence="6 7">AJA232-27</strain>
    </source>
</reference>
<dbReference type="PANTHER" id="PTHR47666:SF1">
    <property type="entry name" value="PROTEIN VASCULAR ASSOCIATED DEATH 1, CHLOROPLASTIC"/>
    <property type="match status" value="1"/>
</dbReference>
<dbReference type="Proteomes" id="UP001530293">
    <property type="component" value="Unassembled WGS sequence"/>
</dbReference>